<dbReference type="Gene3D" id="2.130.10.10">
    <property type="entry name" value="YVTN repeat-like/Quinoprotein amine dehydrogenase"/>
    <property type="match status" value="4"/>
</dbReference>
<dbReference type="Gene3D" id="3.40.50.300">
    <property type="entry name" value="P-loop containing nucleotide triphosphate hydrolases"/>
    <property type="match status" value="1"/>
</dbReference>
<dbReference type="InterPro" id="IPR001680">
    <property type="entry name" value="WD40_rpt"/>
</dbReference>
<name>A0A1T3C594_9HYPO</name>
<dbReference type="InterPro" id="IPR019775">
    <property type="entry name" value="WD40_repeat_CS"/>
</dbReference>
<dbReference type="OrthoDB" id="4899453at2759"/>
<dbReference type="EMBL" id="LVVK01000026">
    <property type="protein sequence ID" value="OPB36260.1"/>
    <property type="molecule type" value="Genomic_DNA"/>
</dbReference>
<proteinExistence type="predicted"/>
<dbReference type="InterPro" id="IPR036322">
    <property type="entry name" value="WD40_repeat_dom_sf"/>
</dbReference>
<dbReference type="SMART" id="SM00320">
    <property type="entry name" value="WD40"/>
    <property type="match status" value="10"/>
</dbReference>
<dbReference type="CDD" id="cd00200">
    <property type="entry name" value="WD40"/>
    <property type="match status" value="1"/>
</dbReference>
<protein>
    <recommendedName>
        <fullName evidence="4">NACHT domain-containing protein</fullName>
    </recommendedName>
</protein>
<dbReference type="PROSITE" id="PS50294">
    <property type="entry name" value="WD_REPEATS_REGION"/>
    <property type="match status" value="2"/>
</dbReference>
<sequence>MASNSAGLSVSQNTFGDYAQIIQGDYKVSAHPPKKALELDYLPEATFNATNKQHAPSCLENTRVQVLSQIRSWIDSDGEKRIYWLRGMAGTGKTTISMTIAREYYRKGRLGASFFFSRSSGDLSSTRKFVATIANELAESLPAYREHLQKALESYPSITSRSLYDQWKKLILDPLRSTSLEDDVQPMLIAIDALDECDNEYDQGVLIQCLADLPALEKIPFRIFITSRPENTIHLGFDKITSNSRRDFTLHDIEESIVAADLRLYYGHELTGMDIDQSLITEETIDILARKSERLFIHAATVCRFIRQGKIYAVTRLESLLASHDSLLEPERELDSIYTTILENAFAKFATLRPGEMETLQVSYHKVIGSIVTLYDRMSPMDFATMVGEPVGNVTRLLKYLSSVLDVPQEASGKIYVLHVSFRDFLLDPHRSSSLHFSIDHRKIHANLFQRCIDIMAIELRKNICRLREPGKRTRDILASDVDNHVSQVLQYACKYWMYHLQQSNVNPREHSGTLEFFQTRFLFWIEVLALIGRLSDGINMMRLLESILSHEDTRTGIKSLLIGFKRSVGSSSTKVTYETLSAVVQDATRFLYAHSSTIEATPMQLYISALTFSPKTSLIRHIYQHQIPNWILSIPSLSESWNPQLRRLYHQVWVRVVAYSPNGQLIASGHWDGKIYLWDAITGAQRRILTGHSEAVVSFSFSANSRLLVSTSKDQTIRFWDVITGTEVTMYRRRHEARQVAFMPNGKRIIFTEPLGSIYLWDIINNKKVWVSRRTGDDSSKGYDDVTLSPDGKRIACVDLDNRKNFWLLDTEDGKPLHNAKCFDKGVTSIAFSLDSKLLAVASRNNIEICNVATGAARRLSTKGIVDEIMFAPDGNTIGIAVFGAIQILNVASGKKWCELQDPNLKCIGMPQKFAFSPDGSAIASVSWGNGVIVWDTRFRTKHVDSKIFFKSPSIVAASRDDKLLASASYNDAIRLWDGQTGAKRELHIHRLRPLINTLSNTHWLKKFASLFKNPAYPGMDHKGRKKINISSITFSIDSKFFACFWKTKKLQVWDAQSGKMLFARKLDSSTSDKVVFSSDSKLIASLSDKIYFWNTKTGSEAYSSKAPLGRVEAIAFSPDGKYLVSSTGKIFMRPFVHDNGDFYGYTHISVAVDYESPLEVSSNSKLVAYRFRHRIIVLNVETREFVHTFHFDQTVRKLSIFDDSRYLGVLDLLESVLIWDLVTGSVVHGGYIGENESSLCFSLDGKHIASLDKIFAHQTSLSVNCHSAGISFTGAWIKDDGQDIVYFPHEFKNLFDFMAGSALIFRWPPTGFLGEATQHLGCNMLQFAMVDKVMDED</sequence>
<dbReference type="InterPro" id="IPR011044">
    <property type="entry name" value="Quino_amine_DH_bsu"/>
</dbReference>
<keyword evidence="1 3" id="KW-0853">WD repeat</keyword>
<dbReference type="PROSITE" id="PS00678">
    <property type="entry name" value="WD_REPEATS_1"/>
    <property type="match status" value="1"/>
</dbReference>
<dbReference type="PANTHER" id="PTHR19879:SF9">
    <property type="entry name" value="TRANSCRIPTION INITIATION FACTOR TFIID SUBUNIT 5"/>
    <property type="match status" value="1"/>
</dbReference>
<dbReference type="SUPFAM" id="SSF52540">
    <property type="entry name" value="P-loop containing nucleoside triphosphate hydrolases"/>
    <property type="match status" value="1"/>
</dbReference>
<evidence type="ECO:0000256" key="3">
    <source>
        <dbReference type="PROSITE-ProRule" id="PRU00221"/>
    </source>
</evidence>
<dbReference type="InterPro" id="IPR015943">
    <property type="entry name" value="WD40/YVTN_repeat-like_dom_sf"/>
</dbReference>
<accession>A0A1T3C594</accession>
<evidence type="ECO:0000256" key="2">
    <source>
        <dbReference type="ARBA" id="ARBA00022737"/>
    </source>
</evidence>
<evidence type="ECO:0000313" key="6">
    <source>
        <dbReference type="Proteomes" id="UP000191004"/>
    </source>
</evidence>
<gene>
    <name evidence="5" type="ORF">A0O28_0110360</name>
</gene>
<dbReference type="PROSITE" id="PS50837">
    <property type="entry name" value="NACHT"/>
    <property type="match status" value="1"/>
</dbReference>
<dbReference type="Pfam" id="PF24883">
    <property type="entry name" value="NPHP3_N"/>
    <property type="match status" value="1"/>
</dbReference>
<dbReference type="Proteomes" id="UP000191004">
    <property type="component" value="Unassembled WGS sequence"/>
</dbReference>
<evidence type="ECO:0000259" key="4">
    <source>
        <dbReference type="PROSITE" id="PS50837"/>
    </source>
</evidence>
<feature type="domain" description="NACHT" evidence="4">
    <location>
        <begin position="81"/>
        <end position="229"/>
    </location>
</feature>
<comment type="caution">
    <text evidence="5">The sequence shown here is derived from an EMBL/GenBank/DDBJ whole genome shotgun (WGS) entry which is preliminary data.</text>
</comment>
<dbReference type="SUPFAM" id="SSF50969">
    <property type="entry name" value="YVTN repeat-like/Quinoprotein amine dehydrogenase"/>
    <property type="match status" value="2"/>
</dbReference>
<feature type="repeat" description="WD" evidence="3">
    <location>
        <begin position="690"/>
        <end position="731"/>
    </location>
</feature>
<reference evidence="5 6" key="1">
    <citation type="submission" date="2016-04" db="EMBL/GenBank/DDBJ databases">
        <title>Multiple horizontal gene transfer events from other fungi enriched the ability of the initially mycotrophic fungus Trichoderma (Ascomycota) to feed on dead plant biomass.</title>
        <authorList>
            <person name="Atanasova L."/>
            <person name="Chenthamara K."/>
            <person name="Zhang J."/>
            <person name="Grujic M."/>
            <person name="Henrissat B."/>
            <person name="Kuo A."/>
            <person name="Aertz A."/>
            <person name="Salamov A."/>
            <person name="Lipzen A."/>
            <person name="Labutti K."/>
            <person name="Barry K."/>
            <person name="Miao Y."/>
            <person name="Rahimi M.J."/>
            <person name="Shen Q."/>
            <person name="Grigoriev I.V."/>
            <person name="Kubicek C.P."/>
            <person name="Druzhinina I.S."/>
        </authorList>
    </citation>
    <scope>NUCLEOTIDE SEQUENCE [LARGE SCALE GENOMIC DNA]</scope>
    <source>
        <strain evidence="5 6">NJAU 4742</strain>
    </source>
</reference>
<dbReference type="PANTHER" id="PTHR19879">
    <property type="entry name" value="TRANSCRIPTION INITIATION FACTOR TFIID"/>
    <property type="match status" value="1"/>
</dbReference>
<dbReference type="InterPro" id="IPR007111">
    <property type="entry name" value="NACHT_NTPase"/>
</dbReference>
<keyword evidence="6" id="KW-1185">Reference proteome</keyword>
<organism evidence="5 6">
    <name type="scientific">Trichoderma guizhouense</name>
    <dbReference type="NCBI Taxonomy" id="1491466"/>
    <lineage>
        <taxon>Eukaryota</taxon>
        <taxon>Fungi</taxon>
        <taxon>Dikarya</taxon>
        <taxon>Ascomycota</taxon>
        <taxon>Pezizomycotina</taxon>
        <taxon>Sordariomycetes</taxon>
        <taxon>Hypocreomycetidae</taxon>
        <taxon>Hypocreales</taxon>
        <taxon>Hypocreaceae</taxon>
        <taxon>Trichoderma</taxon>
    </lineage>
</organism>
<dbReference type="SUPFAM" id="SSF50978">
    <property type="entry name" value="WD40 repeat-like"/>
    <property type="match status" value="1"/>
</dbReference>
<feature type="repeat" description="WD" evidence="3">
    <location>
        <begin position="648"/>
        <end position="689"/>
    </location>
</feature>
<dbReference type="InterPro" id="IPR056884">
    <property type="entry name" value="NPHP3-like_N"/>
</dbReference>
<evidence type="ECO:0000256" key="1">
    <source>
        <dbReference type="ARBA" id="ARBA00022574"/>
    </source>
</evidence>
<evidence type="ECO:0000313" key="5">
    <source>
        <dbReference type="EMBL" id="OPB36260.1"/>
    </source>
</evidence>
<dbReference type="InterPro" id="IPR027417">
    <property type="entry name" value="P-loop_NTPase"/>
</dbReference>
<dbReference type="PROSITE" id="PS50082">
    <property type="entry name" value="WD_REPEATS_2"/>
    <property type="match status" value="3"/>
</dbReference>
<feature type="repeat" description="WD" evidence="3">
    <location>
        <begin position="957"/>
        <end position="988"/>
    </location>
</feature>
<dbReference type="Pfam" id="PF00400">
    <property type="entry name" value="WD40"/>
    <property type="match status" value="2"/>
</dbReference>
<keyword evidence="2" id="KW-0677">Repeat</keyword>